<evidence type="ECO:0000313" key="4">
    <source>
        <dbReference type="Proteomes" id="UP001251870"/>
    </source>
</evidence>
<reference evidence="3 4" key="1">
    <citation type="submission" date="2023-09" db="EMBL/GenBank/DDBJ databases">
        <title>Description of three actinobacteria isolated from air of manufacturing shop in a pharmaceutical factory.</title>
        <authorList>
            <person name="Zhang D.-F."/>
        </authorList>
    </citation>
    <scope>NUCLEOTIDE SEQUENCE [LARGE SCALE GENOMIC DNA]</scope>
    <source>
        <strain evidence="3 4">LY-0111</strain>
    </source>
</reference>
<feature type="transmembrane region" description="Helical" evidence="1">
    <location>
        <begin position="277"/>
        <end position="299"/>
    </location>
</feature>
<feature type="domain" description="Phosphatidic acid phosphatase type 2/haloperoxidase" evidence="2">
    <location>
        <begin position="102"/>
        <end position="211"/>
    </location>
</feature>
<accession>A0ABU2DUY2</accession>
<keyword evidence="1" id="KW-0812">Transmembrane</keyword>
<keyword evidence="4" id="KW-1185">Reference proteome</keyword>
<dbReference type="Gene3D" id="1.20.144.10">
    <property type="entry name" value="Phosphatidic acid phosphatase type 2/haloperoxidase"/>
    <property type="match status" value="1"/>
</dbReference>
<keyword evidence="1" id="KW-1133">Transmembrane helix</keyword>
<dbReference type="InterPro" id="IPR000326">
    <property type="entry name" value="PAP2/HPO"/>
</dbReference>
<feature type="transmembrane region" description="Helical" evidence="1">
    <location>
        <begin position="138"/>
        <end position="165"/>
    </location>
</feature>
<feature type="transmembrane region" description="Helical" evidence="1">
    <location>
        <begin position="17"/>
        <end position="38"/>
    </location>
</feature>
<dbReference type="InterPro" id="IPR036938">
    <property type="entry name" value="PAP2/HPO_sf"/>
</dbReference>
<proteinExistence type="predicted"/>
<dbReference type="Pfam" id="PF01569">
    <property type="entry name" value="PAP2"/>
    <property type="match status" value="1"/>
</dbReference>
<feature type="transmembrane region" description="Helical" evidence="1">
    <location>
        <begin position="97"/>
        <end position="118"/>
    </location>
</feature>
<dbReference type="SUPFAM" id="SSF48317">
    <property type="entry name" value="Acid phosphatase/Vanadium-dependent haloperoxidase"/>
    <property type="match status" value="1"/>
</dbReference>
<evidence type="ECO:0000256" key="1">
    <source>
        <dbReference type="SAM" id="Phobius"/>
    </source>
</evidence>
<sequence length="331" mass="36017">MSAAYAPRTRPPARRTWLWVFGFLFCAAGLVITHEFFISSTRGQWLEHATLESRYASITQGPMQNDILRRMLSTIPLATAIIAAVIFLANMFIRQRFIAAGIALATFLGANITTQLLKEFWVHRADPQMPMSDPNMELWWWSVNSFPSGHATMAAGAAVSVFLICGPRQRPFVGIMTALLAMLSGVAIFLTGHFASDIIAAYLVVACWGLIGGWLIMRSGERWNSISVEAPITTAAGAGLAWLLGIVFTALTVGVFIWAGGWSAVVNAATDPSPWHWVAGALLPVGPGFILCGMGISFFSAETGRHRPGEPVRPLPTQHPIPPQFAHLYEV</sequence>
<feature type="transmembrane region" description="Helical" evidence="1">
    <location>
        <begin position="172"/>
        <end position="192"/>
    </location>
</feature>
<organism evidence="3 4">
    <name type="scientific">Nesterenkonia aerolata</name>
    <dbReference type="NCBI Taxonomy" id="3074079"/>
    <lineage>
        <taxon>Bacteria</taxon>
        <taxon>Bacillati</taxon>
        <taxon>Actinomycetota</taxon>
        <taxon>Actinomycetes</taxon>
        <taxon>Micrococcales</taxon>
        <taxon>Micrococcaceae</taxon>
        <taxon>Nesterenkonia</taxon>
    </lineage>
</organism>
<gene>
    <name evidence="3" type="ORF">RIL96_12120</name>
</gene>
<feature type="transmembrane region" description="Helical" evidence="1">
    <location>
        <begin position="71"/>
        <end position="90"/>
    </location>
</feature>
<protein>
    <submittedName>
        <fullName evidence="3">Phosphatase PAP2 family protein</fullName>
    </submittedName>
</protein>
<name>A0ABU2DUY2_9MICC</name>
<feature type="transmembrane region" description="Helical" evidence="1">
    <location>
        <begin position="238"/>
        <end position="265"/>
    </location>
</feature>
<dbReference type="RefSeq" id="WP_310549287.1">
    <property type="nucleotide sequence ID" value="NZ_JAVKGR010000021.1"/>
</dbReference>
<dbReference type="Proteomes" id="UP001251870">
    <property type="component" value="Unassembled WGS sequence"/>
</dbReference>
<comment type="caution">
    <text evidence="3">The sequence shown here is derived from an EMBL/GenBank/DDBJ whole genome shotgun (WGS) entry which is preliminary data.</text>
</comment>
<evidence type="ECO:0000313" key="3">
    <source>
        <dbReference type="EMBL" id="MDR8020307.1"/>
    </source>
</evidence>
<keyword evidence="1" id="KW-0472">Membrane</keyword>
<feature type="transmembrane region" description="Helical" evidence="1">
    <location>
        <begin position="198"/>
        <end position="217"/>
    </location>
</feature>
<dbReference type="EMBL" id="JAVKGR010000021">
    <property type="protein sequence ID" value="MDR8020307.1"/>
    <property type="molecule type" value="Genomic_DNA"/>
</dbReference>
<evidence type="ECO:0000259" key="2">
    <source>
        <dbReference type="Pfam" id="PF01569"/>
    </source>
</evidence>